<dbReference type="OrthoDB" id="2568996at2"/>
<dbReference type="AlphaFoldDB" id="A0A368KNG5"/>
<dbReference type="EMBL" id="QPEX01000034">
    <property type="protein sequence ID" value="RCS44755.1"/>
    <property type="molecule type" value="Genomic_DNA"/>
</dbReference>
<protein>
    <recommendedName>
        <fullName evidence="3">HEAT repeat domain-containing protein</fullName>
    </recommendedName>
</protein>
<dbReference type="Proteomes" id="UP000253562">
    <property type="component" value="Unassembled WGS sequence"/>
</dbReference>
<accession>A0A368KNG5</accession>
<reference evidence="1 2" key="1">
    <citation type="submission" date="2018-07" db="EMBL/GenBank/DDBJ databases">
        <title>Comparative genomes isolates from brazilian mangrove.</title>
        <authorList>
            <person name="De Araujo J.E."/>
            <person name="Taketani R.G."/>
            <person name="Silva M.C.P."/>
            <person name="Lourenco M.V."/>
            <person name="Oliveira V.M."/>
            <person name="Andreote F.D."/>
        </authorList>
    </citation>
    <scope>NUCLEOTIDE SEQUENCE [LARGE SCALE GENOMIC DNA]</scope>
    <source>
        <strain evidence="1 2">HEX PRIS-MGV</strain>
    </source>
</reference>
<organism evidence="1 2">
    <name type="scientific">Bremerella cremea</name>
    <dbReference type="NCBI Taxonomy" id="1031537"/>
    <lineage>
        <taxon>Bacteria</taxon>
        <taxon>Pseudomonadati</taxon>
        <taxon>Planctomycetota</taxon>
        <taxon>Planctomycetia</taxon>
        <taxon>Pirellulales</taxon>
        <taxon>Pirellulaceae</taxon>
        <taxon>Bremerella</taxon>
    </lineage>
</organism>
<gene>
    <name evidence="1" type="ORF">DTL42_17725</name>
</gene>
<proteinExistence type="predicted"/>
<sequence>MANLRSAEVRRFALEQLEQGDKASAIDLFKNNFEPGDERRILQAIKLPENDFQRHGILTDILYVLKENADADVADLGQIVYFHTPCSFCRESAVKLLLGQNVAPAWLLEEAQYDAIEEILDQDEESE</sequence>
<evidence type="ECO:0008006" key="3">
    <source>
        <dbReference type="Google" id="ProtNLM"/>
    </source>
</evidence>
<name>A0A368KNG5_9BACT</name>
<comment type="caution">
    <text evidence="1">The sequence shown here is derived from an EMBL/GenBank/DDBJ whole genome shotgun (WGS) entry which is preliminary data.</text>
</comment>
<dbReference type="RefSeq" id="WP_114370412.1">
    <property type="nucleotide sequence ID" value="NZ_QPEX01000034.1"/>
</dbReference>
<evidence type="ECO:0000313" key="1">
    <source>
        <dbReference type="EMBL" id="RCS44755.1"/>
    </source>
</evidence>
<evidence type="ECO:0000313" key="2">
    <source>
        <dbReference type="Proteomes" id="UP000253562"/>
    </source>
</evidence>